<dbReference type="Proteomes" id="UP000002489">
    <property type="component" value="Unassembled WGS sequence"/>
</dbReference>
<dbReference type="SUPFAM" id="SSF56112">
    <property type="entry name" value="Protein kinase-like (PK-like)"/>
    <property type="match status" value="1"/>
</dbReference>
<dbReference type="InterPro" id="IPR011009">
    <property type="entry name" value="Kinase-like_dom_sf"/>
</dbReference>
<reference evidence="2" key="1">
    <citation type="journal article" date="2012" name="Mol. Plant Microbe Interact.">
        <title>A highly conserved effector in Fusarium oxysporum is required for full virulence on Arabidopsis.</title>
        <authorList>
            <person name="Thatcher L.F."/>
            <person name="Gardiner D.M."/>
            <person name="Kazan K."/>
            <person name="Manners J."/>
        </authorList>
    </citation>
    <scope>NUCLEOTIDE SEQUENCE [LARGE SCALE GENOMIC DNA]</scope>
    <source>
        <strain evidence="2">Fo5176</strain>
    </source>
</reference>
<dbReference type="AlphaFoldDB" id="A0A0D2YF28"/>
<dbReference type="GO" id="GO:0005524">
    <property type="term" value="F:ATP binding"/>
    <property type="evidence" value="ECO:0007669"/>
    <property type="project" value="InterPro"/>
</dbReference>
<dbReference type="STRING" id="426428.A0A0D2YF28"/>
<protein>
    <submittedName>
        <fullName evidence="1">Uncharacterized protein</fullName>
    </submittedName>
</protein>
<sequence>MTVELALAIVATLDLCLKYGKEIKKLCSAIRHAGDEFEERILRVENAWLRCSEQLNFFRRIQTKMDEDHQELHWRTLLVLQEKLLTVKNILSRCSTPGAPTTHGHPEGIIARPWKYGFKKKSIDEAIRDLEIWQKQADASWFLILRMADRQLDLELRDGHSGVAVSIPSTLAIRASHQEPSSEAPSLTLPSDFPGMITCVIPFSHLKLVKQADPSLDQSGVYILNILDPYEPSHYQIAKKDVRNLARRLQHDEPKTFGLLQCKGFFSEKTEAHGVKHITFTVVFRVPQQLSTPRSLRDVLLNDPPGSLSRRFDMARDLVKSINYVHTFGFVHKNVHPGAFLAFQSSEDASLSVFLAGFDSFRKEDGRTRRLGDDSVEKGLYRHPSRQGLNPEAEYIMQHDIYSLGVCLLEIGLWRSFISYDSKGEKPMLSDAFDLPTELSQQETLRFVRTSAAGHLLLLAREKLSSCMGDKYADVVQTCLTCLDPDNSDFGDQSEFEDEDGIQVGVRYIEKVLIKLNTLYV</sequence>
<evidence type="ECO:0000313" key="2">
    <source>
        <dbReference type="Proteomes" id="UP000002489"/>
    </source>
</evidence>
<reference evidence="1" key="2">
    <citation type="submission" date="2025-08" db="UniProtKB">
        <authorList>
            <consortium name="EnsemblFungi"/>
        </authorList>
    </citation>
    <scope>IDENTIFICATION</scope>
    <source>
        <strain evidence="1">4287 / CBS 123668 / FGSC 9935 / NRRL 34936</strain>
    </source>
</reference>
<dbReference type="PANTHER" id="PTHR37542">
    <property type="entry name" value="HELO DOMAIN-CONTAINING PROTEIN-RELATED"/>
    <property type="match status" value="1"/>
</dbReference>
<dbReference type="Gene3D" id="1.10.510.10">
    <property type="entry name" value="Transferase(Phosphotransferase) domain 1"/>
    <property type="match status" value="1"/>
</dbReference>
<evidence type="ECO:0000313" key="1">
    <source>
        <dbReference type="EnsemblFungi" id="FOXG_14916P0"/>
    </source>
</evidence>
<dbReference type="PANTHER" id="PTHR37542:SF1">
    <property type="entry name" value="PRION-INHIBITION AND PROPAGATION HELO DOMAIN-CONTAINING PROTEIN"/>
    <property type="match status" value="1"/>
</dbReference>
<dbReference type="EnsemblFungi" id="FOXG_14916T0">
    <property type="protein sequence ID" value="FOXG_14916P0"/>
    <property type="gene ID" value="FOXG_14916"/>
</dbReference>
<gene>
    <name evidence="1" type="primary">28956032</name>
</gene>
<name>A0A0D2YF28_FUSOF</name>
<dbReference type="InterPro" id="IPR000719">
    <property type="entry name" value="Prot_kinase_dom"/>
</dbReference>
<dbReference type="GO" id="GO:0004672">
    <property type="term" value="F:protein kinase activity"/>
    <property type="evidence" value="ECO:0007669"/>
    <property type="project" value="InterPro"/>
</dbReference>
<organism evidence="1 2">
    <name type="scientific">Fusarium oxysporum (strain Fo5176)</name>
    <name type="common">Fusarium vascular wilt</name>
    <dbReference type="NCBI Taxonomy" id="660025"/>
    <lineage>
        <taxon>Eukaryota</taxon>
        <taxon>Fungi</taxon>
        <taxon>Dikarya</taxon>
        <taxon>Ascomycota</taxon>
        <taxon>Pezizomycotina</taxon>
        <taxon>Sordariomycetes</taxon>
        <taxon>Hypocreomycetidae</taxon>
        <taxon>Hypocreales</taxon>
        <taxon>Nectriaceae</taxon>
        <taxon>Fusarium</taxon>
        <taxon>Fusarium oxysporum species complex</taxon>
    </lineage>
</organism>
<proteinExistence type="predicted"/>
<dbReference type="VEuPathDB" id="FungiDB:FOXG_14916"/>
<accession>A0A0D2YF28</accession>
<dbReference type="PROSITE" id="PS50011">
    <property type="entry name" value="PROTEIN_KINASE_DOM"/>
    <property type="match status" value="1"/>
</dbReference>